<evidence type="ECO:0000259" key="5">
    <source>
        <dbReference type="PROSITE" id="PS51635"/>
    </source>
</evidence>
<evidence type="ECO:0000256" key="4">
    <source>
        <dbReference type="PROSITE-ProRule" id="PRU01161"/>
    </source>
</evidence>
<dbReference type="PANTHER" id="PTHR24185:SF1">
    <property type="entry name" value="CALCIUM-INDEPENDENT PHOSPHOLIPASE A2-GAMMA"/>
    <property type="match status" value="1"/>
</dbReference>
<dbReference type="InterPro" id="IPR016035">
    <property type="entry name" value="Acyl_Trfase/lysoPLipase"/>
</dbReference>
<dbReference type="Pfam" id="PF01734">
    <property type="entry name" value="Patatin"/>
    <property type="match status" value="1"/>
</dbReference>
<accession>A0A4V2MLI7</accession>
<evidence type="ECO:0000256" key="3">
    <source>
        <dbReference type="ARBA" id="ARBA00023098"/>
    </source>
</evidence>
<reference evidence="6 7" key="1">
    <citation type="submission" date="2019-02" db="EMBL/GenBank/DDBJ databases">
        <title>Pedobacter sp. RP-3-11 sp. nov., isolated from Arctic soil.</title>
        <authorList>
            <person name="Dahal R.H."/>
        </authorList>
    </citation>
    <scope>NUCLEOTIDE SEQUENCE [LARGE SCALE GENOMIC DNA]</scope>
    <source>
        <strain evidence="6 7">RP-3-11</strain>
    </source>
</reference>
<feature type="active site" description="Nucleophile" evidence="4">
    <location>
        <position position="91"/>
    </location>
</feature>
<dbReference type="SUPFAM" id="SSF52151">
    <property type="entry name" value="FabD/lysophospholipase-like"/>
    <property type="match status" value="1"/>
</dbReference>
<dbReference type="PROSITE" id="PS51635">
    <property type="entry name" value="PNPLA"/>
    <property type="match status" value="1"/>
</dbReference>
<dbReference type="InterPro" id="IPR002641">
    <property type="entry name" value="PNPLA_dom"/>
</dbReference>
<gene>
    <name evidence="6" type="ORF">EZ449_19095</name>
</gene>
<protein>
    <recommendedName>
        <fullName evidence="5">PNPLA domain-containing protein</fullName>
    </recommendedName>
</protein>
<comment type="caution">
    <text evidence="4">Lacks conserved residue(s) required for the propagation of feature annotation.</text>
</comment>
<dbReference type="PANTHER" id="PTHR24185">
    <property type="entry name" value="CALCIUM-INDEPENDENT PHOSPHOLIPASE A2-GAMMA"/>
    <property type="match status" value="1"/>
</dbReference>
<feature type="short sequence motif" description="DGA/G" evidence="4">
    <location>
        <begin position="266"/>
        <end position="268"/>
    </location>
</feature>
<sequence>MFSWWLQNRNIKILCFRNVLLCKLIIYRFNYLNQSIMPIPRNYKILSLDGGGSWAIIQVKCLRKLFAETFNNPDPTGHEVLREFDLVAANSGGSLVAAAMAENLRLSEIEKIFGDEKLRSRVFSRLSFFEKSLLSSVARIFMIGAKYATKRKHKALKEILPGISTIDLMHIPAHVAIGGEVKTQFLIIGYDYYRNRAEMFRTDCDSLASTSVIERKLRNLPAVAPAPSDCLVSLVDAIHASSTAPVNYFNEPAMFKVNNKLKYYWDGGVTGNNNPVLAAVTEAICNREQYQIEHIQVLSIGTGSVVQLQADEDIPAKYAELKAKHEEPGLIKDIQKMGTSILNDPPDTAAFIAYTILNSAMPAKPIDFIRMNPVLRPILINDTNGKHWDLPPGISKDEYVTLNETDMDAVEDREVLLIEKLCDNWLNNAGIPNQAIRSDASLNCLIGHADFDIAKADFKSWFKT</sequence>
<keyword evidence="3 4" id="KW-0443">Lipid metabolism</keyword>
<organism evidence="6 7">
    <name type="scientific">Pedobacter frigidisoli</name>
    <dbReference type="NCBI Taxonomy" id="2530455"/>
    <lineage>
        <taxon>Bacteria</taxon>
        <taxon>Pseudomonadati</taxon>
        <taxon>Bacteroidota</taxon>
        <taxon>Sphingobacteriia</taxon>
        <taxon>Sphingobacteriales</taxon>
        <taxon>Sphingobacteriaceae</taxon>
        <taxon>Pedobacter</taxon>
    </lineage>
</organism>
<name>A0A4V2MLI7_9SPHI</name>
<dbReference type="AlphaFoldDB" id="A0A4V2MLI7"/>
<keyword evidence="2 4" id="KW-0442">Lipid degradation</keyword>
<comment type="caution">
    <text evidence="6">The sequence shown here is derived from an EMBL/GenBank/DDBJ whole genome shotgun (WGS) entry which is preliminary data.</text>
</comment>
<dbReference type="Proteomes" id="UP000291485">
    <property type="component" value="Unassembled WGS sequence"/>
</dbReference>
<dbReference type="GO" id="GO:0016020">
    <property type="term" value="C:membrane"/>
    <property type="evidence" value="ECO:0007669"/>
    <property type="project" value="TreeGrafter"/>
</dbReference>
<evidence type="ECO:0000256" key="2">
    <source>
        <dbReference type="ARBA" id="ARBA00022963"/>
    </source>
</evidence>
<dbReference type="OrthoDB" id="9807112at2"/>
<dbReference type="GO" id="GO:0016042">
    <property type="term" value="P:lipid catabolic process"/>
    <property type="evidence" value="ECO:0007669"/>
    <property type="project" value="UniProtKB-UniRule"/>
</dbReference>
<dbReference type="EMBL" id="SJSN01000018">
    <property type="protein sequence ID" value="TCD02167.1"/>
    <property type="molecule type" value="Genomic_DNA"/>
</dbReference>
<keyword evidence="1 4" id="KW-0378">Hydrolase</keyword>
<feature type="domain" description="PNPLA" evidence="5">
    <location>
        <begin position="46"/>
        <end position="280"/>
    </location>
</feature>
<keyword evidence="7" id="KW-1185">Reference proteome</keyword>
<feature type="active site" description="Proton acceptor" evidence="4">
    <location>
        <position position="266"/>
    </location>
</feature>
<proteinExistence type="predicted"/>
<dbReference type="Gene3D" id="3.40.1090.10">
    <property type="entry name" value="Cytosolic phospholipase A2 catalytic domain"/>
    <property type="match status" value="1"/>
</dbReference>
<evidence type="ECO:0000256" key="1">
    <source>
        <dbReference type="ARBA" id="ARBA00022801"/>
    </source>
</evidence>
<dbReference type="GO" id="GO:0004620">
    <property type="term" value="F:phospholipase activity"/>
    <property type="evidence" value="ECO:0007669"/>
    <property type="project" value="TreeGrafter"/>
</dbReference>
<evidence type="ECO:0000313" key="6">
    <source>
        <dbReference type="EMBL" id="TCD02167.1"/>
    </source>
</evidence>
<evidence type="ECO:0000313" key="7">
    <source>
        <dbReference type="Proteomes" id="UP000291485"/>
    </source>
</evidence>
<dbReference type="GO" id="GO:0006631">
    <property type="term" value="P:fatty acid metabolic process"/>
    <property type="evidence" value="ECO:0007669"/>
    <property type="project" value="TreeGrafter"/>
</dbReference>